<keyword evidence="1" id="KW-0812">Transmembrane</keyword>
<comment type="caution">
    <text evidence="3">The sequence shown here is derived from an EMBL/GenBank/DDBJ whole genome shotgun (WGS) entry which is preliminary data.</text>
</comment>
<dbReference type="Proteomes" id="UP000673383">
    <property type="component" value="Unassembled WGS sequence"/>
</dbReference>
<dbReference type="eggNOG" id="ENOG5033A46">
    <property type="taxonomic scope" value="Bacteria"/>
</dbReference>
<dbReference type="Pfam" id="PF14237">
    <property type="entry name" value="GYF_2"/>
    <property type="match status" value="1"/>
</dbReference>
<evidence type="ECO:0000259" key="2">
    <source>
        <dbReference type="Pfam" id="PF14237"/>
    </source>
</evidence>
<dbReference type="STRING" id="29448.QU41_09655"/>
<evidence type="ECO:0000313" key="6">
    <source>
        <dbReference type="Proteomes" id="UP001565471"/>
    </source>
</evidence>
<evidence type="ECO:0000256" key="1">
    <source>
        <dbReference type="SAM" id="Phobius"/>
    </source>
</evidence>
<feature type="transmembrane region" description="Helical" evidence="1">
    <location>
        <begin position="204"/>
        <end position="232"/>
    </location>
</feature>
<keyword evidence="1" id="KW-1133">Transmembrane helix</keyword>
<reference evidence="4 6" key="2">
    <citation type="submission" date="2024-07" db="EMBL/GenBank/DDBJ databases">
        <title>Genomic Encyclopedia of Type Strains, Phase V (KMG-V): Genome sequencing to study the core and pangenomes of soil and plant-associated prokaryotes.</title>
        <authorList>
            <person name="Whitman W."/>
        </authorList>
    </citation>
    <scope>NUCLEOTIDE SEQUENCE [LARGE SCALE GENOMIC DNA]</scope>
    <source>
        <strain evidence="4 6">USDA 415</strain>
    </source>
</reference>
<dbReference type="EMBL" id="JAFICZ010000001">
    <property type="protein sequence ID" value="MBP1292338.1"/>
    <property type="molecule type" value="Genomic_DNA"/>
</dbReference>
<organism evidence="3 5">
    <name type="scientific">Bradyrhizobium elkanii</name>
    <dbReference type="NCBI Taxonomy" id="29448"/>
    <lineage>
        <taxon>Bacteria</taxon>
        <taxon>Pseudomonadati</taxon>
        <taxon>Pseudomonadota</taxon>
        <taxon>Alphaproteobacteria</taxon>
        <taxon>Hyphomicrobiales</taxon>
        <taxon>Nitrobacteraceae</taxon>
        <taxon>Bradyrhizobium</taxon>
    </lineage>
</organism>
<dbReference type="GeneID" id="92958584"/>
<keyword evidence="6" id="KW-1185">Reference proteome</keyword>
<sequence>MSNRNWFYASEGQQKGPLPETQLRDLITRGMVGADTLVWTEGMAGWQKAGEIPGLVPSAGAPPAFPQAGGPPPVVASGSYSGGALSADFPIWGLFGRSLLMFIGQILVIPAPWTATGLYRFAIPYIRVPGRPHFAFTGQPLDIWWVFIVLGLLTYAGAANSNIVTLLSLLLQGFLSWMIVRWIIGHLSSSGQDLPISFKGSPVAYVGWYVAMVVSAITIIGWAWVLTAWMRWICRNIDGTRREVSFNASGIEVLWRTIVFTIACGFLIPIPWVLRWYGNWFVSQFALTERGAYAGQ</sequence>
<evidence type="ECO:0000313" key="3">
    <source>
        <dbReference type="EMBL" id="MBP1292338.1"/>
    </source>
</evidence>
<dbReference type="EMBL" id="JBGBZA010000002">
    <property type="protein sequence ID" value="MEY9322231.1"/>
    <property type="molecule type" value="Genomic_DNA"/>
</dbReference>
<evidence type="ECO:0000313" key="4">
    <source>
        <dbReference type="EMBL" id="MEY9322231.1"/>
    </source>
</evidence>
<feature type="transmembrane region" description="Helical" evidence="1">
    <location>
        <begin position="166"/>
        <end position="184"/>
    </location>
</feature>
<dbReference type="OrthoDB" id="198456at2"/>
<name>A0A1E3EJK7_BRAEL</name>
<feature type="transmembrane region" description="Helical" evidence="1">
    <location>
        <begin position="253"/>
        <end position="274"/>
    </location>
</feature>
<proteinExistence type="predicted"/>
<dbReference type="InterPro" id="IPR025640">
    <property type="entry name" value="GYF_2"/>
</dbReference>
<feature type="transmembrane region" description="Helical" evidence="1">
    <location>
        <begin position="99"/>
        <end position="123"/>
    </location>
</feature>
<dbReference type="RefSeq" id="WP_016841425.1">
    <property type="nucleotide sequence ID" value="NZ_BJNL01000042.1"/>
</dbReference>
<keyword evidence="1" id="KW-0472">Membrane</keyword>
<reference evidence="3" key="1">
    <citation type="submission" date="2021-02" db="EMBL/GenBank/DDBJ databases">
        <title>Genomic Encyclopedia of Type Strains, Phase IV (KMG-V): Genome sequencing to study the core and pangenomes of soil and plant-associated prokaryotes.</title>
        <authorList>
            <person name="Whitman W."/>
        </authorList>
    </citation>
    <scope>NUCLEOTIDE SEQUENCE</scope>
    <source>
        <strain evidence="3">USDA 406</strain>
    </source>
</reference>
<accession>A0A1E3EJK7</accession>
<dbReference type="Proteomes" id="UP001565471">
    <property type="component" value="Unassembled WGS sequence"/>
</dbReference>
<feature type="domain" description="GYF" evidence="2">
    <location>
        <begin position="6"/>
        <end position="55"/>
    </location>
</feature>
<gene>
    <name evidence="4" type="ORF">ABIF29_009030</name>
    <name evidence="3" type="ORF">JOH49_002091</name>
</gene>
<dbReference type="AlphaFoldDB" id="A0A1E3EJK7"/>
<protein>
    <recommendedName>
        <fullName evidence="2">GYF domain-containing protein</fullName>
    </recommendedName>
</protein>
<evidence type="ECO:0000313" key="5">
    <source>
        <dbReference type="Proteomes" id="UP000673383"/>
    </source>
</evidence>
<feature type="transmembrane region" description="Helical" evidence="1">
    <location>
        <begin position="143"/>
        <end position="159"/>
    </location>
</feature>